<keyword evidence="13" id="KW-0460">Magnesium</keyword>
<dbReference type="Gene3D" id="3.40.1110.10">
    <property type="entry name" value="Calcium-transporting ATPase, cytoplasmic domain N"/>
    <property type="match status" value="1"/>
</dbReference>
<evidence type="ECO:0000256" key="8">
    <source>
        <dbReference type="ARBA" id="ARBA00022692"/>
    </source>
</evidence>
<dbReference type="SUPFAM" id="SSF56784">
    <property type="entry name" value="HAD-like"/>
    <property type="match status" value="1"/>
</dbReference>
<protein>
    <recommendedName>
        <fullName evidence="3">P-type Ca(2+) transporter</fullName>
        <ecNumber evidence="3">7.2.2.10</ecNumber>
    </recommendedName>
</protein>
<dbReference type="InterPro" id="IPR036412">
    <property type="entry name" value="HAD-like_sf"/>
</dbReference>
<feature type="region of interest" description="Disordered" evidence="19">
    <location>
        <begin position="1095"/>
        <end position="1145"/>
    </location>
</feature>
<dbReference type="InterPro" id="IPR023299">
    <property type="entry name" value="ATPase_P-typ_cyto_dom_N"/>
</dbReference>
<dbReference type="CDD" id="cd02081">
    <property type="entry name" value="P-type_ATPase_Ca_PMCA-like"/>
    <property type="match status" value="1"/>
</dbReference>
<evidence type="ECO:0000256" key="4">
    <source>
        <dbReference type="ARBA" id="ARBA00022448"/>
    </source>
</evidence>
<feature type="transmembrane region" description="Helical" evidence="20">
    <location>
        <begin position="779"/>
        <end position="800"/>
    </location>
</feature>
<comment type="subcellular location">
    <subcellularLocation>
        <location evidence="1">Cell membrane</location>
        <topology evidence="1">Multi-pass membrane protein</topology>
    </subcellularLocation>
</comment>
<dbReference type="SFLD" id="SFLDS00003">
    <property type="entry name" value="Haloacid_Dehalogenase"/>
    <property type="match status" value="1"/>
</dbReference>
<dbReference type="PRINTS" id="PR00119">
    <property type="entry name" value="CATATPASE"/>
</dbReference>
<keyword evidence="10" id="KW-0547">Nucleotide-binding</keyword>
<dbReference type="InterPro" id="IPR018303">
    <property type="entry name" value="ATPase_P-typ_P_site"/>
</dbReference>
<feature type="compositionally biased region" description="Low complexity" evidence="19">
    <location>
        <begin position="1099"/>
        <end position="1114"/>
    </location>
</feature>
<dbReference type="PANTHER" id="PTHR24093">
    <property type="entry name" value="CATION TRANSPORTING ATPASE"/>
    <property type="match status" value="1"/>
</dbReference>
<dbReference type="FunFam" id="1.20.1110.10:FF:000002">
    <property type="entry name" value="Calcium-transporting ATPase"/>
    <property type="match status" value="1"/>
</dbReference>
<evidence type="ECO:0000256" key="18">
    <source>
        <dbReference type="ARBA" id="ARBA00023136"/>
    </source>
</evidence>
<evidence type="ECO:0000256" key="17">
    <source>
        <dbReference type="ARBA" id="ARBA00023065"/>
    </source>
</evidence>
<dbReference type="PROSITE" id="PS00154">
    <property type="entry name" value="ATPASE_E1_E2"/>
    <property type="match status" value="1"/>
</dbReference>
<dbReference type="Pfam" id="PF08282">
    <property type="entry name" value="Hydrolase_3"/>
    <property type="match status" value="1"/>
</dbReference>
<dbReference type="EC" id="7.2.2.10" evidence="3"/>
<dbReference type="InterPro" id="IPR023298">
    <property type="entry name" value="ATPase_P-typ_TM_dom_sf"/>
</dbReference>
<evidence type="ECO:0000256" key="15">
    <source>
        <dbReference type="ARBA" id="ARBA00022967"/>
    </source>
</evidence>
<dbReference type="OrthoDB" id="116380at2759"/>
<evidence type="ECO:0000259" key="21">
    <source>
        <dbReference type="Pfam" id="PF00122"/>
    </source>
</evidence>
<dbReference type="FunFam" id="3.40.1110.10:FF:000032">
    <property type="entry name" value="Calcium-transporting ATPase"/>
    <property type="match status" value="1"/>
</dbReference>
<dbReference type="SUPFAM" id="SSF81653">
    <property type="entry name" value="Calcium ATPase, transduction domain A"/>
    <property type="match status" value="1"/>
</dbReference>
<dbReference type="Pfam" id="PF00690">
    <property type="entry name" value="Cation_ATPase_N"/>
    <property type="match status" value="1"/>
</dbReference>
<proteinExistence type="inferred from homology"/>
<dbReference type="InterPro" id="IPR006408">
    <property type="entry name" value="P-type_ATPase_IIB"/>
</dbReference>
<feature type="transmembrane region" description="Helical" evidence="20">
    <location>
        <begin position="85"/>
        <end position="104"/>
    </location>
</feature>
<keyword evidence="14" id="KW-0112">Calmodulin-binding</keyword>
<dbReference type="GO" id="GO:0098978">
    <property type="term" value="C:glutamatergic synapse"/>
    <property type="evidence" value="ECO:0007669"/>
    <property type="project" value="UniProtKB-ARBA"/>
</dbReference>
<keyword evidence="8 20" id="KW-0812">Transmembrane</keyword>
<dbReference type="SFLD" id="SFLDG00002">
    <property type="entry name" value="C1.7:_P-type_atpase_like"/>
    <property type="match status" value="1"/>
</dbReference>
<feature type="non-terminal residue" evidence="25">
    <location>
        <position position="1"/>
    </location>
</feature>
<dbReference type="FunFam" id="1.20.1110.10:FF:000001">
    <property type="entry name" value="Calcium-transporting ATPase"/>
    <property type="match status" value="1"/>
</dbReference>
<dbReference type="Pfam" id="PF12424">
    <property type="entry name" value="ATP_Ca_trans_C"/>
    <property type="match status" value="1"/>
</dbReference>
<evidence type="ECO:0000259" key="24">
    <source>
        <dbReference type="Pfam" id="PF12424"/>
    </source>
</evidence>
<evidence type="ECO:0000256" key="12">
    <source>
        <dbReference type="ARBA" id="ARBA00022840"/>
    </source>
</evidence>
<keyword evidence="16 20" id="KW-1133">Transmembrane helix</keyword>
<dbReference type="InterPro" id="IPR008250">
    <property type="entry name" value="ATPase_P-typ_transduc_dom_A_sf"/>
</dbReference>
<feature type="transmembrane region" description="Helical" evidence="20">
    <location>
        <begin position="344"/>
        <end position="370"/>
    </location>
</feature>
<evidence type="ECO:0000259" key="22">
    <source>
        <dbReference type="Pfam" id="PF00689"/>
    </source>
</evidence>
<gene>
    <name evidence="25" type="primary">ATP2B2</name>
    <name evidence="25" type="ORF">FQV12_0013076</name>
</gene>
<dbReference type="SUPFAM" id="SSF81660">
    <property type="entry name" value="Metal cation-transporting ATPase, ATP-binding domain N"/>
    <property type="match status" value="1"/>
</dbReference>
<evidence type="ECO:0000256" key="6">
    <source>
        <dbReference type="ARBA" id="ARBA00022553"/>
    </source>
</evidence>
<evidence type="ECO:0000256" key="9">
    <source>
        <dbReference type="ARBA" id="ARBA00022723"/>
    </source>
</evidence>
<dbReference type="Gene3D" id="3.40.50.1000">
    <property type="entry name" value="HAD superfamily/HAD-like"/>
    <property type="match status" value="1"/>
</dbReference>
<keyword evidence="15" id="KW-1278">Translocase</keyword>
<dbReference type="SUPFAM" id="SSF81665">
    <property type="entry name" value="Calcium ATPase, transmembrane domain M"/>
    <property type="match status" value="1"/>
</dbReference>
<dbReference type="PANTHER" id="PTHR24093:SF377">
    <property type="entry name" value="PLASMA MEMBRANE CALCIUM-TRANSPORTING ATPASE 2"/>
    <property type="match status" value="1"/>
</dbReference>
<name>A0A8J4NTN5_EUDCH</name>
<keyword evidence="7" id="KW-0109">Calcium transport</keyword>
<dbReference type="GO" id="GO:0005516">
    <property type="term" value="F:calmodulin binding"/>
    <property type="evidence" value="ECO:0007669"/>
    <property type="project" value="UniProtKB-KW"/>
</dbReference>
<evidence type="ECO:0000256" key="3">
    <source>
        <dbReference type="ARBA" id="ARBA00012790"/>
    </source>
</evidence>
<dbReference type="GO" id="GO:0030165">
    <property type="term" value="F:PDZ domain binding"/>
    <property type="evidence" value="ECO:0007669"/>
    <property type="project" value="TreeGrafter"/>
</dbReference>
<evidence type="ECO:0000256" key="5">
    <source>
        <dbReference type="ARBA" id="ARBA00022475"/>
    </source>
</evidence>
<dbReference type="GO" id="GO:0051480">
    <property type="term" value="P:regulation of cytosolic calcium ion concentration"/>
    <property type="evidence" value="ECO:0007669"/>
    <property type="project" value="TreeGrafter"/>
</dbReference>
<evidence type="ECO:0000256" key="14">
    <source>
        <dbReference type="ARBA" id="ARBA00022860"/>
    </source>
</evidence>
<comment type="similarity">
    <text evidence="2">Belongs to the cation transport ATPase (P-type) (TC 3.A.3) family. Type IIB subfamily.</text>
</comment>
<feature type="transmembrane region" description="Helical" evidence="20">
    <location>
        <begin position="856"/>
        <end position="874"/>
    </location>
</feature>
<dbReference type="GO" id="GO:0098839">
    <property type="term" value="C:postsynaptic density membrane"/>
    <property type="evidence" value="ECO:0007669"/>
    <property type="project" value="TreeGrafter"/>
</dbReference>
<keyword evidence="9" id="KW-0479">Metal-binding</keyword>
<dbReference type="NCBIfam" id="TIGR01494">
    <property type="entry name" value="ATPase_P-type"/>
    <property type="match status" value="3"/>
</dbReference>
<dbReference type="GO" id="GO:0046872">
    <property type="term" value="F:metal ion binding"/>
    <property type="evidence" value="ECO:0007669"/>
    <property type="project" value="UniProtKB-KW"/>
</dbReference>
<dbReference type="FunFam" id="1.20.1110.10:FF:000008">
    <property type="entry name" value="Calcium-transporting ATPase"/>
    <property type="match status" value="1"/>
</dbReference>
<evidence type="ECO:0000259" key="23">
    <source>
        <dbReference type="Pfam" id="PF00690"/>
    </source>
</evidence>
<feature type="transmembrane region" description="Helical" evidence="20">
    <location>
        <begin position="965"/>
        <end position="986"/>
    </location>
</feature>
<dbReference type="InterPro" id="IPR001757">
    <property type="entry name" value="P_typ_ATPase"/>
</dbReference>
<dbReference type="InterPro" id="IPR044492">
    <property type="entry name" value="P_typ_ATPase_HD_dom"/>
</dbReference>
<keyword evidence="6" id="KW-0597">Phosphoprotein</keyword>
<dbReference type="Proteomes" id="UP000716595">
    <property type="component" value="Unassembled WGS sequence"/>
</dbReference>
<dbReference type="GO" id="GO:0016887">
    <property type="term" value="F:ATP hydrolysis activity"/>
    <property type="evidence" value="ECO:0007669"/>
    <property type="project" value="InterPro"/>
</dbReference>
<keyword evidence="12" id="KW-0067">ATP-binding</keyword>
<feature type="domain" description="Cation-transporting P-type ATPase N-terminal" evidence="23">
    <location>
        <begin position="5"/>
        <end position="52"/>
    </location>
</feature>
<dbReference type="AlphaFoldDB" id="A0A8J4NTN5"/>
<comment type="caution">
    <text evidence="25">The sequence shown here is derived from an EMBL/GenBank/DDBJ whole genome shotgun (WGS) entry which is preliminary data.</text>
</comment>
<feature type="domain" description="P-type ATPase A" evidence="21">
    <location>
        <begin position="124"/>
        <end position="186"/>
    </location>
</feature>
<feature type="domain" description="Cation-transporting P-type ATPase C-terminal" evidence="22">
    <location>
        <begin position="804"/>
        <end position="983"/>
    </location>
</feature>
<evidence type="ECO:0000256" key="10">
    <source>
        <dbReference type="ARBA" id="ARBA00022741"/>
    </source>
</evidence>
<dbReference type="Gene3D" id="1.20.1110.10">
    <property type="entry name" value="Calcium-transporting ATPase, transmembrane domain"/>
    <property type="match status" value="2"/>
</dbReference>
<dbReference type="InterPro" id="IPR023214">
    <property type="entry name" value="HAD_sf"/>
</dbReference>
<evidence type="ECO:0000256" key="20">
    <source>
        <dbReference type="SAM" id="Phobius"/>
    </source>
</evidence>
<evidence type="ECO:0000256" key="2">
    <source>
        <dbReference type="ARBA" id="ARBA00006124"/>
    </source>
</evidence>
<keyword evidence="18 20" id="KW-0472">Membrane</keyword>
<dbReference type="GO" id="GO:0005388">
    <property type="term" value="F:P-type calcium transporter activity"/>
    <property type="evidence" value="ECO:0007669"/>
    <property type="project" value="UniProtKB-EC"/>
</dbReference>
<dbReference type="FunFam" id="2.70.150.10:FF:000001">
    <property type="entry name" value="Calcium-transporting ATPase"/>
    <property type="match status" value="1"/>
</dbReference>
<dbReference type="InterPro" id="IPR059000">
    <property type="entry name" value="ATPase_P-type_domA"/>
</dbReference>
<evidence type="ECO:0000313" key="25">
    <source>
        <dbReference type="EMBL" id="KAF1644746.1"/>
    </source>
</evidence>
<evidence type="ECO:0000256" key="7">
    <source>
        <dbReference type="ARBA" id="ARBA00022568"/>
    </source>
</evidence>
<evidence type="ECO:0000256" key="1">
    <source>
        <dbReference type="ARBA" id="ARBA00004651"/>
    </source>
</evidence>
<feature type="compositionally biased region" description="Low complexity" evidence="19">
    <location>
        <begin position="1122"/>
        <end position="1136"/>
    </location>
</feature>
<accession>A0A8J4NTN5</accession>
<keyword evidence="26" id="KW-1185">Reference proteome</keyword>
<dbReference type="Gene3D" id="2.70.150.10">
    <property type="entry name" value="Calcium-transporting ATPase, cytoplasmic transduction domain A"/>
    <property type="match status" value="1"/>
</dbReference>
<feature type="transmembrane region" description="Helical" evidence="20">
    <location>
        <begin position="932"/>
        <end position="953"/>
    </location>
</feature>
<dbReference type="Pfam" id="PF00689">
    <property type="entry name" value="Cation_ATPase_C"/>
    <property type="match status" value="1"/>
</dbReference>
<reference evidence="25" key="1">
    <citation type="journal article" date="2019" name="Gigascience">
        <title>High-coverage genomes to elucidate the evolution of penguins.</title>
        <authorList>
            <person name="Pan H."/>
            <person name="Cole T.L."/>
            <person name="Bi X."/>
            <person name="Fang M."/>
            <person name="Zhou C."/>
            <person name="Yang Z."/>
            <person name="Ksepka D.T."/>
            <person name="Hart T."/>
            <person name="Bouzat J.L."/>
            <person name="Argilla L.S."/>
            <person name="Bertelsen M.F."/>
            <person name="Boersma P.D."/>
            <person name="Bost C.A."/>
            <person name="Cherel Y."/>
            <person name="Dann P."/>
            <person name="Fiddaman S.R."/>
            <person name="Howard P."/>
            <person name="Labuschagne K."/>
            <person name="Mattern T."/>
            <person name="Miller G."/>
            <person name="Parker P."/>
            <person name="Phillips R.A."/>
            <person name="Quillfeldt P."/>
            <person name="Ryan P.G."/>
            <person name="Taylor H."/>
            <person name="Thompson D.R."/>
            <person name="Young M.J."/>
            <person name="Ellegaard M.R."/>
            <person name="Gilbert M.T.P."/>
            <person name="Sinding M.S."/>
            <person name="Pacheco G."/>
            <person name="Shepherd L.D."/>
            <person name="Tennyson A.J.D."/>
            <person name="Grosser S."/>
            <person name="Kay E."/>
            <person name="Nupen L.J."/>
            <person name="Ellenberg U."/>
            <person name="Houston D.M."/>
            <person name="Reeve A.H."/>
            <person name="Johnson K."/>
            <person name="Masello J.F."/>
            <person name="Stracke T."/>
            <person name="McKinlay B."/>
            <person name="Borboroglu P.G."/>
            <person name="Zhang D.X."/>
            <person name="Zhang G."/>
        </authorList>
    </citation>
    <scope>NUCLEOTIDE SEQUENCE</scope>
    <source>
        <strain evidence="25">RH 110-1</strain>
    </source>
</reference>
<feature type="transmembrane region" description="Helical" evidence="20">
    <location>
        <begin position="303"/>
        <end position="324"/>
    </location>
</feature>
<evidence type="ECO:0000256" key="19">
    <source>
        <dbReference type="SAM" id="MobiDB-lite"/>
    </source>
</evidence>
<organism evidence="25 26">
    <name type="scientific">Eudyptes chrysocome</name>
    <name type="common">Western rockhopper penguin</name>
    <name type="synonym">Aptenodytes chrysocome</name>
    <dbReference type="NCBI Taxonomy" id="79626"/>
    <lineage>
        <taxon>Eukaryota</taxon>
        <taxon>Metazoa</taxon>
        <taxon>Chordata</taxon>
        <taxon>Craniata</taxon>
        <taxon>Vertebrata</taxon>
        <taxon>Euteleostomi</taxon>
        <taxon>Archelosauria</taxon>
        <taxon>Archosauria</taxon>
        <taxon>Dinosauria</taxon>
        <taxon>Saurischia</taxon>
        <taxon>Theropoda</taxon>
        <taxon>Coelurosauria</taxon>
        <taxon>Aves</taxon>
        <taxon>Neognathae</taxon>
        <taxon>Neoaves</taxon>
        <taxon>Aequornithes</taxon>
        <taxon>Sphenisciformes</taxon>
        <taxon>Spheniscidae</taxon>
        <taxon>Eudyptes</taxon>
    </lineage>
</organism>
<feature type="region of interest" description="Disordered" evidence="19">
    <location>
        <begin position="261"/>
        <end position="284"/>
    </location>
</feature>
<keyword evidence="4" id="KW-0813">Transport</keyword>
<dbReference type="EMBL" id="VULL01002211">
    <property type="protein sequence ID" value="KAF1644746.1"/>
    <property type="molecule type" value="Genomic_DNA"/>
</dbReference>
<dbReference type="FunFam" id="3.40.50.1000:FF:000007">
    <property type="entry name" value="Calcium-transporting ATPase"/>
    <property type="match status" value="1"/>
</dbReference>
<keyword evidence="17" id="KW-0406">Ion transport</keyword>
<evidence type="ECO:0000256" key="13">
    <source>
        <dbReference type="ARBA" id="ARBA00022842"/>
    </source>
</evidence>
<evidence type="ECO:0000256" key="11">
    <source>
        <dbReference type="ARBA" id="ARBA00022837"/>
    </source>
</evidence>
<dbReference type="Pfam" id="PF00122">
    <property type="entry name" value="E1-E2_ATPase"/>
    <property type="match status" value="1"/>
</dbReference>
<feature type="non-terminal residue" evidence="25">
    <location>
        <position position="1145"/>
    </location>
</feature>
<keyword evidence="11" id="KW-0106">Calcium</keyword>
<dbReference type="GO" id="GO:0005524">
    <property type="term" value="F:ATP binding"/>
    <property type="evidence" value="ECO:0007669"/>
    <property type="project" value="UniProtKB-KW"/>
</dbReference>
<dbReference type="Pfam" id="PF13246">
    <property type="entry name" value="Cation_ATPase"/>
    <property type="match status" value="1"/>
</dbReference>
<sequence>GLAGTAADLEKRKLIFGKNFIPPKKPKTFLQLVWEALQDVTLIILEIAAIISLGLSFYQPPGEGNEGCGTATGGAEDEGEAEAGWIEGAAILLSVICVVLVTAFNDWSKEKQFRGLQSRIEQEQKFTVVRGGQVIQIPVAEIVVGDIAQVKYGDLLPADGIFIQGNDLKIDESSLTGESDQVRKSVDKDPMLLICNMPITFVCPFYLNSHFHVLSWVKIVYCLLSVEIFHHIGKMQDGNMENSQNKAKQQDGAAAMEMQPLKSAEGGEGDDKDKKKSNMHKKEKSVLQGKLTKLAVQIGKAGLVMSAITVIILVLYFAIDTFVVNKKQWLPECTPVYVQYFVKFFIIGVTVLVVAVPEGLPLAVTISLAYSVKKMMKDNNLVRHLDACETMGNATAICSDKTGTLTTNRMTVVQAYVGDVYYKEIPDPDSVPAKTLDLLVNAIAINSAYTTKILPPEKEGGLPRQVGNKTECGLLGFVLDLKQDYEPVRNLIPEEKLYKVYTFNSVRKSMSTVIKMPDGSFRMYSKGASEIVLKKCSRILNAAGEPRIFRPRDRDEMVKKVIEPMACDGLRTICVAFRDFNSSPEPDWDNENDILSDLTCICVVGIEDPVRPEVPEAIRKCQRAGITVRMVTGDNINTARAIAIKCGIIHPGEDFLCLEGKEFNRRIRNEKGEIEQERIDKIWPKLRVLARSSPTDKHTLVKGIIDSTQVEQRQVVAVTGDGTNDGPALKKADVGFAMGIAGTDVAKEASDIILTDDNFSSIVKAVMWGRNVYDSISKFLQFQLTVNIVAVIVAFTGACITQDSPLKAVQMLWVNLIMDTFASLALATEPPTEALLLRKPYGRNKPLISRTMMKNILGHAVYQLTLIFTLLFVGKKKMFKIDSGRNAPLHSPPSEHYTIIFNTFVMMQLFNEINARKIHGERNVFDGIFRNPIFCTIVLGTFAIQIVIVQFGGKPFSCSPLQLDQWMWCVFIGLGELVWGQVIATIPTSRLKFLKEAGRLTEKEEVPEEELNEDVEEIDHAERELRRGQILWFRGLNRIQTQIRVVKAFRSSLYEGLEKPESRTSIHNFMTHPEFRIEDSQPHIPLIDDTDLEEDPALKKNSSPPSSLNKNNSAIDSGINLTTDTSKSATSSSPGSPIHSLETSL</sequence>
<evidence type="ECO:0000313" key="26">
    <source>
        <dbReference type="Proteomes" id="UP000716595"/>
    </source>
</evidence>
<feature type="domain" description="Plasma membrane calcium transporting P-type ATPase C-terminal" evidence="24">
    <location>
        <begin position="1028"/>
        <end position="1074"/>
    </location>
</feature>
<dbReference type="InterPro" id="IPR022141">
    <property type="entry name" value="ATP_Ca_trans_C"/>
</dbReference>
<dbReference type="NCBIfam" id="TIGR01517">
    <property type="entry name" value="ATPase-IIB_Ca"/>
    <property type="match status" value="1"/>
</dbReference>
<keyword evidence="5" id="KW-1003">Cell membrane</keyword>
<evidence type="ECO:0000256" key="16">
    <source>
        <dbReference type="ARBA" id="ARBA00022989"/>
    </source>
</evidence>
<dbReference type="SFLD" id="SFLDF00027">
    <property type="entry name" value="p-type_atpase"/>
    <property type="match status" value="1"/>
</dbReference>
<dbReference type="InterPro" id="IPR006068">
    <property type="entry name" value="ATPase_P-typ_cation-transptr_C"/>
</dbReference>
<dbReference type="InterPro" id="IPR004014">
    <property type="entry name" value="ATPase_P-typ_cation-transptr_N"/>
</dbReference>